<dbReference type="Proteomes" id="UP001500367">
    <property type="component" value="Unassembled WGS sequence"/>
</dbReference>
<dbReference type="PANTHER" id="PTHR43031">
    <property type="entry name" value="FAD-DEPENDENT OXIDOREDUCTASE"/>
    <property type="match status" value="1"/>
</dbReference>
<reference evidence="5" key="1">
    <citation type="journal article" date="2019" name="Int. J. Syst. Evol. Microbiol.">
        <title>The Global Catalogue of Microorganisms (GCM) 10K type strain sequencing project: providing services to taxonomists for standard genome sequencing and annotation.</title>
        <authorList>
            <consortium name="The Broad Institute Genomics Platform"/>
            <consortium name="The Broad Institute Genome Sequencing Center for Infectious Disease"/>
            <person name="Wu L."/>
            <person name="Ma J."/>
        </authorList>
    </citation>
    <scope>NUCLEOTIDE SEQUENCE [LARGE SCALE GENOMIC DNA]</scope>
    <source>
        <strain evidence="5">JCM 17069</strain>
    </source>
</reference>
<dbReference type="SUPFAM" id="SSF52833">
    <property type="entry name" value="Thioredoxin-like"/>
    <property type="match status" value="1"/>
</dbReference>
<keyword evidence="1" id="KW-0676">Redox-active center</keyword>
<dbReference type="PANTHER" id="PTHR43031:SF1">
    <property type="entry name" value="PYRIDINE NUCLEOTIDE-DISULPHIDE OXIDOREDUCTASE"/>
    <property type="match status" value="1"/>
</dbReference>
<gene>
    <name evidence="4" type="ORF">GCM10022389_03010</name>
</gene>
<dbReference type="EMBL" id="BAABCT010000001">
    <property type="protein sequence ID" value="GAA4061893.1"/>
    <property type="molecule type" value="Genomic_DNA"/>
</dbReference>
<dbReference type="Pfam" id="PF00085">
    <property type="entry name" value="Thioredoxin"/>
    <property type="match status" value="1"/>
</dbReference>
<feature type="domain" description="Thioredoxin" evidence="3">
    <location>
        <begin position="105"/>
        <end position="239"/>
    </location>
</feature>
<dbReference type="InterPro" id="IPR036249">
    <property type="entry name" value="Thioredoxin-like_sf"/>
</dbReference>
<sequence length="239" mass="26852">MRKILSILSLSILFISCQGQTSKSVETAESNQPIKTLAGIDYETKLLGTKNPQLLDVRTPEEYSGEHLENASNVNWNGSDFTAKVEKLDKSKPVFVYCKVGGRSSQAANKLSELGFKEIYNLDGGIMKWQGKKTSNSVVTPKGLSVSEFEKLINSDKKVIINFSAKWCAPCKKMAPYLTKMQDELKGKIALIRLDADENKTLLETMKLDELPVILIYENGKETWRHLGFLSEEDLRKQL</sequence>
<evidence type="ECO:0000256" key="1">
    <source>
        <dbReference type="ARBA" id="ARBA00023284"/>
    </source>
</evidence>
<dbReference type="Gene3D" id="3.40.250.10">
    <property type="entry name" value="Rhodanese-like domain"/>
    <property type="match status" value="1"/>
</dbReference>
<evidence type="ECO:0000259" key="2">
    <source>
        <dbReference type="PROSITE" id="PS50206"/>
    </source>
</evidence>
<evidence type="ECO:0000259" key="3">
    <source>
        <dbReference type="PROSITE" id="PS51352"/>
    </source>
</evidence>
<dbReference type="InterPro" id="IPR050229">
    <property type="entry name" value="GlpE_sulfurtransferase"/>
</dbReference>
<comment type="caution">
    <text evidence="4">The sequence shown here is derived from an EMBL/GenBank/DDBJ whole genome shotgun (WGS) entry which is preliminary data.</text>
</comment>
<dbReference type="Gene3D" id="3.40.30.10">
    <property type="entry name" value="Glutaredoxin"/>
    <property type="match status" value="1"/>
</dbReference>
<dbReference type="CDD" id="cd02947">
    <property type="entry name" value="TRX_family"/>
    <property type="match status" value="1"/>
</dbReference>
<dbReference type="InterPro" id="IPR017937">
    <property type="entry name" value="Thioredoxin_CS"/>
</dbReference>
<dbReference type="PROSITE" id="PS50206">
    <property type="entry name" value="RHODANESE_3"/>
    <property type="match status" value="1"/>
</dbReference>
<keyword evidence="5" id="KW-1185">Reference proteome</keyword>
<dbReference type="PROSITE" id="PS51352">
    <property type="entry name" value="THIOREDOXIN_2"/>
    <property type="match status" value="1"/>
</dbReference>
<dbReference type="PROSITE" id="PS00194">
    <property type="entry name" value="THIOREDOXIN_1"/>
    <property type="match status" value="1"/>
</dbReference>
<dbReference type="RefSeq" id="WP_344815062.1">
    <property type="nucleotide sequence ID" value="NZ_BAABCT010000001.1"/>
</dbReference>
<protein>
    <submittedName>
        <fullName evidence="4">Thioredoxin domain-containing protein</fullName>
    </submittedName>
</protein>
<dbReference type="Pfam" id="PF00581">
    <property type="entry name" value="Rhodanese"/>
    <property type="match status" value="1"/>
</dbReference>
<dbReference type="InterPro" id="IPR013766">
    <property type="entry name" value="Thioredoxin_domain"/>
</dbReference>
<accession>A0ABP7V929</accession>
<evidence type="ECO:0000313" key="5">
    <source>
        <dbReference type="Proteomes" id="UP001500367"/>
    </source>
</evidence>
<dbReference type="CDD" id="cd00158">
    <property type="entry name" value="RHOD"/>
    <property type="match status" value="1"/>
</dbReference>
<proteinExistence type="predicted"/>
<dbReference type="SMART" id="SM00450">
    <property type="entry name" value="RHOD"/>
    <property type="match status" value="1"/>
</dbReference>
<evidence type="ECO:0000313" key="4">
    <source>
        <dbReference type="EMBL" id="GAA4061893.1"/>
    </source>
</evidence>
<feature type="domain" description="Rhodanese" evidence="2">
    <location>
        <begin position="48"/>
        <end position="134"/>
    </location>
</feature>
<dbReference type="InterPro" id="IPR036873">
    <property type="entry name" value="Rhodanese-like_dom_sf"/>
</dbReference>
<dbReference type="SUPFAM" id="SSF52821">
    <property type="entry name" value="Rhodanese/Cell cycle control phosphatase"/>
    <property type="match status" value="1"/>
</dbReference>
<organism evidence="4 5">
    <name type="scientific">Flavobacterium cheonanense</name>
    <dbReference type="NCBI Taxonomy" id="706183"/>
    <lineage>
        <taxon>Bacteria</taxon>
        <taxon>Pseudomonadati</taxon>
        <taxon>Bacteroidota</taxon>
        <taxon>Flavobacteriia</taxon>
        <taxon>Flavobacteriales</taxon>
        <taxon>Flavobacteriaceae</taxon>
        <taxon>Flavobacterium</taxon>
    </lineage>
</organism>
<name>A0ABP7V929_9FLAO</name>
<dbReference type="InterPro" id="IPR001763">
    <property type="entry name" value="Rhodanese-like_dom"/>
</dbReference>
<dbReference type="PROSITE" id="PS51257">
    <property type="entry name" value="PROKAR_LIPOPROTEIN"/>
    <property type="match status" value="1"/>
</dbReference>